<accession>A0A9Q0EJ27</accession>
<feature type="region of interest" description="Disordered" evidence="1">
    <location>
        <begin position="1"/>
        <end position="91"/>
    </location>
</feature>
<protein>
    <submittedName>
        <fullName evidence="2">Uncharacterized protein</fullName>
    </submittedName>
</protein>
<keyword evidence="3" id="KW-1185">Reference proteome</keyword>
<dbReference type="EMBL" id="JANIIK010000043">
    <property type="protein sequence ID" value="KAJ3605432.1"/>
    <property type="molecule type" value="Genomic_DNA"/>
</dbReference>
<evidence type="ECO:0000256" key="1">
    <source>
        <dbReference type="SAM" id="MobiDB-lite"/>
    </source>
</evidence>
<feature type="compositionally biased region" description="Polar residues" evidence="1">
    <location>
        <begin position="1"/>
        <end position="19"/>
    </location>
</feature>
<comment type="caution">
    <text evidence="2">The sequence shown here is derived from an EMBL/GenBank/DDBJ whole genome shotgun (WGS) entry which is preliminary data.</text>
</comment>
<sequence>MQTARPPNTGGNTAATRGIQQAGGGVVHRDAGVPSPHPAAPAVHRPSGAVLPDPVLFLPGARRSPRPRAEPAHSGLPSRQRGRCPEKAGSQ</sequence>
<evidence type="ECO:0000313" key="3">
    <source>
        <dbReference type="Proteomes" id="UP001148018"/>
    </source>
</evidence>
<proteinExistence type="predicted"/>
<evidence type="ECO:0000313" key="2">
    <source>
        <dbReference type="EMBL" id="KAJ3605432.1"/>
    </source>
</evidence>
<reference evidence="2" key="1">
    <citation type="submission" date="2022-07" db="EMBL/GenBank/DDBJ databases">
        <title>Chromosome-level genome of Muraenolepis orangiensis.</title>
        <authorList>
            <person name="Kim J."/>
        </authorList>
    </citation>
    <scope>NUCLEOTIDE SEQUENCE</scope>
    <source>
        <strain evidence="2">KU_S4_2022</strain>
        <tissue evidence="2">Muscle</tissue>
    </source>
</reference>
<dbReference type="Proteomes" id="UP001148018">
    <property type="component" value="Unassembled WGS sequence"/>
</dbReference>
<name>A0A9Q0EJ27_9TELE</name>
<dbReference type="AlphaFoldDB" id="A0A9Q0EJ27"/>
<gene>
    <name evidence="2" type="ORF">NHX12_027479</name>
</gene>
<organism evidence="2 3">
    <name type="scientific">Muraenolepis orangiensis</name>
    <name type="common">Patagonian moray cod</name>
    <dbReference type="NCBI Taxonomy" id="630683"/>
    <lineage>
        <taxon>Eukaryota</taxon>
        <taxon>Metazoa</taxon>
        <taxon>Chordata</taxon>
        <taxon>Craniata</taxon>
        <taxon>Vertebrata</taxon>
        <taxon>Euteleostomi</taxon>
        <taxon>Actinopterygii</taxon>
        <taxon>Neopterygii</taxon>
        <taxon>Teleostei</taxon>
        <taxon>Neoteleostei</taxon>
        <taxon>Acanthomorphata</taxon>
        <taxon>Zeiogadaria</taxon>
        <taxon>Gadariae</taxon>
        <taxon>Gadiformes</taxon>
        <taxon>Muraenolepidoidei</taxon>
        <taxon>Muraenolepididae</taxon>
        <taxon>Muraenolepis</taxon>
    </lineage>
</organism>